<feature type="region of interest" description="Disordered" evidence="1">
    <location>
        <begin position="44"/>
        <end position="88"/>
    </location>
</feature>
<comment type="caution">
    <text evidence="2">The sequence shown here is derived from an EMBL/GenBank/DDBJ whole genome shotgun (WGS) entry which is preliminary data.</text>
</comment>
<reference evidence="3" key="1">
    <citation type="journal article" date="2019" name="Int. J. Syst. Evol. Microbiol.">
        <title>The Global Catalogue of Microorganisms (GCM) 10K type strain sequencing project: providing services to taxonomists for standard genome sequencing and annotation.</title>
        <authorList>
            <consortium name="The Broad Institute Genomics Platform"/>
            <consortium name="The Broad Institute Genome Sequencing Center for Infectious Disease"/>
            <person name="Wu L."/>
            <person name="Ma J."/>
        </authorList>
    </citation>
    <scope>NUCLEOTIDE SEQUENCE [LARGE SCALE GENOMIC DNA]</scope>
    <source>
        <strain evidence="3">JCM 4565</strain>
    </source>
</reference>
<evidence type="ECO:0008006" key="4">
    <source>
        <dbReference type="Google" id="ProtNLM"/>
    </source>
</evidence>
<dbReference type="EMBL" id="BAAABW010000028">
    <property type="protein sequence ID" value="GAA0372523.1"/>
    <property type="molecule type" value="Genomic_DNA"/>
</dbReference>
<proteinExistence type="predicted"/>
<name>A0ABP3HN33_9ACTN</name>
<evidence type="ECO:0000256" key="1">
    <source>
        <dbReference type="SAM" id="MobiDB-lite"/>
    </source>
</evidence>
<organism evidence="2 3">
    <name type="scientific">Streptomyces blastmyceticus</name>
    <dbReference type="NCBI Taxonomy" id="68180"/>
    <lineage>
        <taxon>Bacteria</taxon>
        <taxon>Bacillati</taxon>
        <taxon>Actinomycetota</taxon>
        <taxon>Actinomycetes</taxon>
        <taxon>Kitasatosporales</taxon>
        <taxon>Streptomycetaceae</taxon>
        <taxon>Streptomyces</taxon>
    </lineage>
</organism>
<dbReference type="Proteomes" id="UP001500063">
    <property type="component" value="Unassembled WGS sequence"/>
</dbReference>
<keyword evidence="3" id="KW-1185">Reference proteome</keyword>
<evidence type="ECO:0000313" key="3">
    <source>
        <dbReference type="Proteomes" id="UP001500063"/>
    </source>
</evidence>
<accession>A0ABP3HN33</accession>
<feature type="compositionally biased region" description="Basic and acidic residues" evidence="1">
    <location>
        <begin position="44"/>
        <end position="56"/>
    </location>
</feature>
<dbReference type="RefSeq" id="WP_344122550.1">
    <property type="nucleotide sequence ID" value="NZ_BAAABW010000028.1"/>
</dbReference>
<gene>
    <name evidence="2" type="ORF">GCM10010319_58380</name>
</gene>
<sequence>MEIVVTLVVALAVVAVGVLLIHLLNAQHDRRIAGFHYSGVLPWRDSRSRNRPRSEIDPAGPLFVRARGEQPQRGRGRHGLFSDWGRRG</sequence>
<protein>
    <recommendedName>
        <fullName evidence="4">Secreted protein</fullName>
    </recommendedName>
</protein>
<evidence type="ECO:0000313" key="2">
    <source>
        <dbReference type="EMBL" id="GAA0372523.1"/>
    </source>
</evidence>